<name>A0ABY4SL60_9CAUL</name>
<organism evidence="2 3">
    <name type="scientific">Brevundimonas albigilva</name>
    <dbReference type="NCBI Taxonomy" id="1312364"/>
    <lineage>
        <taxon>Bacteria</taxon>
        <taxon>Pseudomonadati</taxon>
        <taxon>Pseudomonadota</taxon>
        <taxon>Alphaproteobacteria</taxon>
        <taxon>Caulobacterales</taxon>
        <taxon>Caulobacteraceae</taxon>
        <taxon>Brevundimonas</taxon>
    </lineage>
</organism>
<dbReference type="EMBL" id="CP097649">
    <property type="protein sequence ID" value="URI14272.1"/>
    <property type="molecule type" value="Genomic_DNA"/>
</dbReference>
<protein>
    <submittedName>
        <fullName evidence="2">DUF4350 domain-containing protein</fullName>
    </submittedName>
</protein>
<evidence type="ECO:0000313" key="2">
    <source>
        <dbReference type="EMBL" id="URI14272.1"/>
    </source>
</evidence>
<evidence type="ECO:0000313" key="3">
    <source>
        <dbReference type="Proteomes" id="UP001055429"/>
    </source>
</evidence>
<feature type="signal peptide" evidence="1">
    <location>
        <begin position="1"/>
        <end position="23"/>
    </location>
</feature>
<dbReference type="Proteomes" id="UP001055429">
    <property type="component" value="Chromosome"/>
</dbReference>
<dbReference type="RefSeq" id="WP_249749997.1">
    <property type="nucleotide sequence ID" value="NZ_CP097298.1"/>
</dbReference>
<proteinExistence type="predicted"/>
<keyword evidence="1" id="KW-0732">Signal</keyword>
<dbReference type="InterPro" id="IPR029062">
    <property type="entry name" value="Class_I_gatase-like"/>
</dbReference>
<reference evidence="2" key="1">
    <citation type="submission" date="2022-05" db="EMBL/GenBank/DDBJ databases">
        <title>Brevundimonas albigilva TT17 genome sequence.</title>
        <authorList>
            <person name="Lee K."/>
            <person name="Son H."/>
        </authorList>
    </citation>
    <scope>NUCLEOTIDE SEQUENCE</scope>
    <source>
        <strain evidence="2">TT17</strain>
    </source>
</reference>
<evidence type="ECO:0000256" key="1">
    <source>
        <dbReference type="SAM" id="SignalP"/>
    </source>
</evidence>
<feature type="chain" id="PRO_5045975181" evidence="1">
    <location>
        <begin position="24"/>
        <end position="319"/>
    </location>
</feature>
<keyword evidence="3" id="KW-1185">Reference proteome</keyword>
<sequence length="319" mass="33699">MRDRWLLNLAILFGVIASGAASAQQQAGDLDWRPTVVSPAYHGEAPLIRLDEGHGGVPSLANRYAGFAALMRADGYRLDAAHERFDTPGALDGVAVLVITNPQPLDPAQASAFDAAEIEALARWVEGGGSLLLAADHAPHGAAAEALGARFGVTMGKGYAFQLADARVNATLTYPRQALADHPIIEGRNPGETVRTVRTFTGQSLKGPPGATVLIAMSSDAMEAPNLEALEEIARRLRAGEAPSAVVSELARPALPAQALAFDFGHGRVAVLGEAGMLTAQIVRFDDGRPPVRFGLNTEGHDDQQFALNLMHWLSRLAP</sequence>
<dbReference type="SUPFAM" id="SSF52317">
    <property type="entry name" value="Class I glutamine amidotransferase-like"/>
    <property type="match status" value="1"/>
</dbReference>
<gene>
    <name evidence="2" type="ORF">M8231_10600</name>
</gene>
<dbReference type="Gene3D" id="3.40.50.880">
    <property type="match status" value="1"/>
</dbReference>
<accession>A0ABY4SL60</accession>